<keyword evidence="1" id="KW-1133">Transmembrane helix</keyword>
<protein>
    <submittedName>
        <fullName evidence="2">Uncharacterized protein</fullName>
    </submittedName>
</protein>
<dbReference type="AlphaFoldDB" id="A0A0V8HPZ1"/>
<evidence type="ECO:0000256" key="1">
    <source>
        <dbReference type="SAM" id="Phobius"/>
    </source>
</evidence>
<keyword evidence="3" id="KW-1185">Reference proteome</keyword>
<evidence type="ECO:0000313" key="2">
    <source>
        <dbReference type="EMBL" id="SCB76030.1"/>
    </source>
</evidence>
<reference evidence="3" key="1">
    <citation type="submission" date="2016-08" db="EMBL/GenBank/DDBJ databases">
        <authorList>
            <person name="Varghese N."/>
            <person name="Submissions Spin"/>
        </authorList>
    </citation>
    <scope>NUCLEOTIDE SEQUENCE [LARGE SCALE GENOMIC DNA]</scope>
    <source>
        <strain evidence="3">SGD-1123</strain>
    </source>
</reference>
<keyword evidence="1" id="KW-0472">Membrane</keyword>
<proteinExistence type="predicted"/>
<evidence type="ECO:0000313" key="3">
    <source>
        <dbReference type="Proteomes" id="UP000181997"/>
    </source>
</evidence>
<dbReference type="EMBL" id="FMAU01000001">
    <property type="protein sequence ID" value="SCB76030.1"/>
    <property type="molecule type" value="Genomic_DNA"/>
</dbReference>
<feature type="transmembrane region" description="Helical" evidence="1">
    <location>
        <begin position="15"/>
        <end position="35"/>
    </location>
</feature>
<gene>
    <name evidence="2" type="ORF">GA0061094_0326</name>
</gene>
<name>A0A0V8HPZ1_9BACI</name>
<accession>A0A0V8HPZ1</accession>
<organism evidence="2 3">
    <name type="scientific">[Bacillus] enclensis</name>
    <dbReference type="NCBI Taxonomy" id="1402860"/>
    <lineage>
        <taxon>Bacteria</taxon>
        <taxon>Bacillati</taxon>
        <taxon>Bacillota</taxon>
        <taxon>Bacilli</taxon>
        <taxon>Bacillales</taxon>
        <taxon>Bacillaceae</taxon>
        <taxon>Rossellomorea</taxon>
    </lineage>
</organism>
<feature type="transmembrane region" description="Helical" evidence="1">
    <location>
        <begin position="41"/>
        <end position="59"/>
    </location>
</feature>
<sequence>MVTLRKNKESKTTDTILLVLLLIYFLKNTIDLFVVDLMPELADNIFWVFITLICIIIFFINKRYIYFSIMLGILVVGLVTF</sequence>
<keyword evidence="1" id="KW-0812">Transmembrane</keyword>
<dbReference type="Proteomes" id="UP000181997">
    <property type="component" value="Unassembled WGS sequence"/>
</dbReference>